<proteinExistence type="predicted"/>
<dbReference type="AlphaFoldDB" id="G0SD79"/>
<dbReference type="eggNOG" id="ENOG502RD7K">
    <property type="taxonomic scope" value="Eukaryota"/>
</dbReference>
<evidence type="ECO:0000313" key="2">
    <source>
        <dbReference type="Proteomes" id="UP000008066"/>
    </source>
</evidence>
<reference evidence="1 2" key="1">
    <citation type="journal article" date="2011" name="Cell">
        <title>Insight into structure and assembly of the nuclear pore complex by utilizing the genome of a eukaryotic thermophile.</title>
        <authorList>
            <person name="Amlacher S."/>
            <person name="Sarges P."/>
            <person name="Flemming D."/>
            <person name="van Noort V."/>
            <person name="Kunze R."/>
            <person name="Devos D.P."/>
            <person name="Arumugam M."/>
            <person name="Bork P."/>
            <person name="Hurt E."/>
        </authorList>
    </citation>
    <scope>NUCLEOTIDE SEQUENCE [LARGE SCALE GENOMIC DNA]</scope>
    <source>
        <strain evidence="2">DSM 1495 / CBS 144.50 / IMI 039719</strain>
    </source>
</reference>
<sequence>MAPGSGRDSNLKRTCRGFTYKGSEINGNGALGSKGKSTAKKPAGAVNISDIHLLFSQDDDSVPIFDSCDKIRKKITIYLMRPAVTQAQLCRGIYAQLKGPKKEYQAFPDCAAGTVPQHE</sequence>
<dbReference type="Proteomes" id="UP000008066">
    <property type="component" value="Unassembled WGS sequence"/>
</dbReference>
<organism evidence="2">
    <name type="scientific">Chaetomium thermophilum (strain DSM 1495 / CBS 144.50 / IMI 039719)</name>
    <name type="common">Thermochaetoides thermophila</name>
    <dbReference type="NCBI Taxonomy" id="759272"/>
    <lineage>
        <taxon>Eukaryota</taxon>
        <taxon>Fungi</taxon>
        <taxon>Dikarya</taxon>
        <taxon>Ascomycota</taxon>
        <taxon>Pezizomycotina</taxon>
        <taxon>Sordariomycetes</taxon>
        <taxon>Sordariomycetidae</taxon>
        <taxon>Sordariales</taxon>
        <taxon>Chaetomiaceae</taxon>
        <taxon>Thermochaetoides</taxon>
    </lineage>
</organism>
<accession>G0SD79</accession>
<dbReference type="OrthoDB" id="2592504at2759"/>
<dbReference type="RefSeq" id="XP_006696244.1">
    <property type="nucleotide sequence ID" value="XM_006696181.1"/>
</dbReference>
<dbReference type="GeneID" id="18259963"/>
<name>G0SD79_CHATD</name>
<protein>
    <submittedName>
        <fullName evidence="1">Uncharacterized protein</fullName>
    </submittedName>
</protein>
<dbReference type="HOGENOM" id="CLU_2061233_0_0_1"/>
<evidence type="ECO:0000313" key="1">
    <source>
        <dbReference type="EMBL" id="EGS19299.1"/>
    </source>
</evidence>
<dbReference type="KEGG" id="cthr:CTHT_0059250"/>
<keyword evidence="2" id="KW-1185">Reference proteome</keyword>
<dbReference type="EMBL" id="GL988045">
    <property type="protein sequence ID" value="EGS19299.1"/>
    <property type="molecule type" value="Genomic_DNA"/>
</dbReference>
<dbReference type="PANTHER" id="PTHR42339">
    <property type="entry name" value="HISTONE H1"/>
    <property type="match status" value="1"/>
</dbReference>
<dbReference type="PANTHER" id="PTHR42339:SF1">
    <property type="entry name" value="HISTONE H1"/>
    <property type="match status" value="1"/>
</dbReference>
<gene>
    <name evidence="1" type="ORF">CTHT_0059250</name>
</gene>